<feature type="domain" description="Alpha-D-phosphohexomutase alpha/beta/alpha" evidence="17">
    <location>
        <begin position="210"/>
        <end position="310"/>
    </location>
</feature>
<dbReference type="Pfam" id="PF00408">
    <property type="entry name" value="PGM_PMM_IV"/>
    <property type="match status" value="1"/>
</dbReference>
<dbReference type="Gene3D" id="3.30.310.50">
    <property type="entry name" value="Alpha-D-phosphohexomutase, C-terminal domain"/>
    <property type="match status" value="1"/>
</dbReference>
<dbReference type="Proteomes" id="UP000215413">
    <property type="component" value="Unassembled WGS sequence"/>
</dbReference>
<dbReference type="InterPro" id="IPR005845">
    <property type="entry name" value="A-D-PHexomutase_a/b/a-II"/>
</dbReference>
<keyword evidence="9 14" id="KW-0460">Magnesium</keyword>
<dbReference type="GO" id="GO:0000287">
    <property type="term" value="F:magnesium ion binding"/>
    <property type="evidence" value="ECO:0007669"/>
    <property type="project" value="InterPro"/>
</dbReference>
<dbReference type="GO" id="GO:0006166">
    <property type="term" value="P:purine ribonucleoside salvage"/>
    <property type="evidence" value="ECO:0007669"/>
    <property type="project" value="TreeGrafter"/>
</dbReference>
<dbReference type="PRINTS" id="PR00509">
    <property type="entry name" value="PGMPMM"/>
</dbReference>
<dbReference type="InterPro" id="IPR016066">
    <property type="entry name" value="A-D-PHexomutase_CS"/>
</dbReference>
<evidence type="ECO:0000259" key="17">
    <source>
        <dbReference type="Pfam" id="PF02879"/>
    </source>
</evidence>
<accession>A0A233V3W5</accession>
<dbReference type="Pfam" id="PF02880">
    <property type="entry name" value="PGM_PMM_III"/>
    <property type="match status" value="1"/>
</dbReference>
<comment type="pathway">
    <text evidence="4">Lipid metabolism.</text>
</comment>
<dbReference type="AlphaFoldDB" id="A0A233V3W5"/>
<evidence type="ECO:0000256" key="4">
    <source>
        <dbReference type="ARBA" id="ARBA00005189"/>
    </source>
</evidence>
<dbReference type="InterPro" id="IPR005844">
    <property type="entry name" value="A-D-PHexomutase_a/b/a-I"/>
</dbReference>
<keyword evidence="8 14" id="KW-0479">Metal-binding</keyword>
<gene>
    <name evidence="19" type="ORF">B9N49_05775</name>
</gene>
<dbReference type="InterPro" id="IPR036900">
    <property type="entry name" value="A-D-PHexomutase_C_sf"/>
</dbReference>
<dbReference type="SUPFAM" id="SSF53738">
    <property type="entry name" value="Phosphoglucomutase, first 3 domains"/>
    <property type="match status" value="3"/>
</dbReference>
<comment type="pathway">
    <text evidence="3">Glycolipid metabolism; diglucosyl-diacylglycerol biosynthesis.</text>
</comment>
<dbReference type="SUPFAM" id="SSF55957">
    <property type="entry name" value="Phosphoglucomutase, C-terminal domain"/>
    <property type="match status" value="1"/>
</dbReference>
<evidence type="ECO:0000256" key="8">
    <source>
        <dbReference type="ARBA" id="ARBA00022723"/>
    </source>
</evidence>
<comment type="caution">
    <text evidence="19">The sequence shown here is derived from an EMBL/GenBank/DDBJ whole genome shotgun (WGS) entry which is preliminary data.</text>
</comment>
<dbReference type="PROSITE" id="PS00710">
    <property type="entry name" value="PGM_PMM"/>
    <property type="match status" value="1"/>
</dbReference>
<evidence type="ECO:0000256" key="7">
    <source>
        <dbReference type="ARBA" id="ARBA00022553"/>
    </source>
</evidence>
<dbReference type="GO" id="GO:0005975">
    <property type="term" value="P:carbohydrate metabolic process"/>
    <property type="evidence" value="ECO:0007669"/>
    <property type="project" value="InterPro"/>
</dbReference>
<feature type="domain" description="Alpha-D-phosphohexomutase alpha/beta/alpha" evidence="16">
    <location>
        <begin position="43"/>
        <end position="181"/>
    </location>
</feature>
<dbReference type="EMBL" id="NDYC01000026">
    <property type="protein sequence ID" value="OXZ27085.1"/>
    <property type="molecule type" value="Genomic_DNA"/>
</dbReference>
<evidence type="ECO:0000256" key="10">
    <source>
        <dbReference type="ARBA" id="ARBA00023235"/>
    </source>
</evidence>
<organism evidence="19 20">
    <name type="scientific">Finegoldia magna</name>
    <name type="common">Peptostreptococcus magnus</name>
    <dbReference type="NCBI Taxonomy" id="1260"/>
    <lineage>
        <taxon>Bacteria</taxon>
        <taxon>Bacillati</taxon>
        <taxon>Bacillota</taxon>
        <taxon>Tissierellia</taxon>
        <taxon>Tissierellales</taxon>
        <taxon>Peptoniphilaceae</taxon>
        <taxon>Finegoldia</taxon>
    </lineage>
</organism>
<keyword evidence="7" id="KW-0597">Phosphoprotein</keyword>
<name>A0A233V3W5_FINMA</name>
<evidence type="ECO:0000256" key="3">
    <source>
        <dbReference type="ARBA" id="ARBA00005164"/>
    </source>
</evidence>
<evidence type="ECO:0000256" key="6">
    <source>
        <dbReference type="ARBA" id="ARBA00012728"/>
    </source>
</evidence>
<feature type="domain" description="Alpha-D-phosphohexomutase alpha/beta/alpha" evidence="18">
    <location>
        <begin position="322"/>
        <end position="449"/>
    </location>
</feature>
<comment type="catalytic activity">
    <reaction evidence="1">
        <text>alpha-D-glucose 1-phosphate = alpha-D-glucose 6-phosphate</text>
        <dbReference type="Rhea" id="RHEA:23536"/>
        <dbReference type="ChEBI" id="CHEBI:58225"/>
        <dbReference type="ChEBI" id="CHEBI:58601"/>
        <dbReference type="EC" id="5.4.2.2"/>
    </reaction>
</comment>
<dbReference type="GO" id="GO:0008973">
    <property type="term" value="F:phosphopentomutase activity"/>
    <property type="evidence" value="ECO:0007669"/>
    <property type="project" value="TreeGrafter"/>
</dbReference>
<evidence type="ECO:0000256" key="14">
    <source>
        <dbReference type="RuleBase" id="RU004326"/>
    </source>
</evidence>
<dbReference type="RefSeq" id="WP_094205911.1">
    <property type="nucleotide sequence ID" value="NZ_NDYC01000026.1"/>
</dbReference>
<dbReference type="InterPro" id="IPR016055">
    <property type="entry name" value="A-D-PHexomutase_a/b/a-I/II/III"/>
</dbReference>
<evidence type="ECO:0000256" key="9">
    <source>
        <dbReference type="ARBA" id="ARBA00022842"/>
    </source>
</evidence>
<dbReference type="Pfam" id="PF02879">
    <property type="entry name" value="PGM_PMM_II"/>
    <property type="match status" value="1"/>
</dbReference>
<evidence type="ECO:0000256" key="1">
    <source>
        <dbReference type="ARBA" id="ARBA00000443"/>
    </source>
</evidence>
<evidence type="ECO:0000256" key="11">
    <source>
        <dbReference type="ARBA" id="ARBA00039995"/>
    </source>
</evidence>
<dbReference type="CDD" id="cd05799">
    <property type="entry name" value="PGM2"/>
    <property type="match status" value="1"/>
</dbReference>
<evidence type="ECO:0000256" key="12">
    <source>
        <dbReference type="ARBA" id="ARBA00041398"/>
    </source>
</evidence>
<evidence type="ECO:0000259" key="16">
    <source>
        <dbReference type="Pfam" id="PF02878"/>
    </source>
</evidence>
<evidence type="ECO:0000313" key="20">
    <source>
        <dbReference type="Proteomes" id="UP000215413"/>
    </source>
</evidence>
<evidence type="ECO:0000259" key="18">
    <source>
        <dbReference type="Pfam" id="PF02880"/>
    </source>
</evidence>
<evidence type="ECO:0000256" key="13">
    <source>
        <dbReference type="ARBA" id="ARBA00041467"/>
    </source>
</evidence>
<dbReference type="Pfam" id="PF02878">
    <property type="entry name" value="PGM_PMM_I"/>
    <property type="match status" value="1"/>
</dbReference>
<dbReference type="Gene3D" id="3.40.120.10">
    <property type="entry name" value="Alpha-D-Glucose-1,6-Bisphosphate, subunit A, domain 3"/>
    <property type="match status" value="3"/>
</dbReference>
<dbReference type="EC" id="5.4.2.2" evidence="6"/>
<feature type="domain" description="Alpha-D-phosphohexomutase C-terminal" evidence="15">
    <location>
        <begin position="507"/>
        <end position="548"/>
    </location>
</feature>
<dbReference type="InterPro" id="IPR005843">
    <property type="entry name" value="A-D-PHexomutase_C"/>
</dbReference>
<reference evidence="20" key="1">
    <citation type="submission" date="2017-04" db="EMBL/GenBank/DDBJ databases">
        <title>Finegoldia magna isolated from orthopedic joint implant-associated infections.</title>
        <authorList>
            <person name="Bjorklund S."/>
            <person name="Bruggemann H."/>
            <person name="Jensen A."/>
            <person name="Hellmark B."/>
            <person name="Soderquist B."/>
        </authorList>
    </citation>
    <scope>NUCLEOTIDE SEQUENCE [LARGE SCALE GENOMIC DNA]</scope>
    <source>
        <strain evidence="20">CCUG 54800</strain>
    </source>
</reference>
<dbReference type="GO" id="GO:0004614">
    <property type="term" value="F:phosphoglucomutase activity"/>
    <property type="evidence" value="ECO:0007669"/>
    <property type="project" value="UniProtKB-EC"/>
</dbReference>
<dbReference type="PANTHER" id="PTHR45745:SF1">
    <property type="entry name" value="PHOSPHOGLUCOMUTASE 2B-RELATED"/>
    <property type="match status" value="1"/>
</dbReference>
<sequence length="565" mass="64428">MDYLKKYNEWLNDECYDQQTRDELMSIKDDDEEIKDRFYKSLEFGTAGLRGKIGAGTNRMNKYNIMKTTQALADTIKNYGDEALKRGVSISYDVRKFSKEFAEISANVLASNGIKVYLSDDIRPTPMLSYSIRKFNCISGIMITASHNPKEYNGYKAYWEEGSQILEDKANEILNNLDRIESFSEVKIGDFEKLISDGKIEYFGENLDKDYFDDVLSLTINDDNIDKNVKIVYTPLNGTGNRFVRHILDVRGFKNVYVVKEQENPDSNFTTVPYPNPENPEAFEYAINLGKEVGADLLLATDPDADRTAVEVLSDGEYVFLDGNKIGALLTNYILSQRYEKDDLPENPAVVKSIVTGDLSAKIAKKYGVEMIETLTGFKNVCGKANEYEKTGEKSWVFGYEESIGYSYGTFVRDKDAVSSSMMISEMLAFYKKQGKTLIDVLNDLYEEFGYHENSLSSVVLEGLDGQEKIARIMEEFRHNPINEIGYTKLVETKDYDVNYADFGTPRSNVLKYYYDDGSWYALRPSGTEPKIKLYIYSVADSKEKAEQKVLDIEKIAKEKMMNVK</sequence>
<evidence type="ECO:0000313" key="19">
    <source>
        <dbReference type="EMBL" id="OXZ27085.1"/>
    </source>
</evidence>
<protein>
    <recommendedName>
        <fullName evidence="11">Phosphoglucomutase</fullName>
        <ecNumber evidence="6">5.4.2.2</ecNumber>
    </recommendedName>
    <alternativeName>
        <fullName evidence="13">Alpha-phosphoglucomutase</fullName>
    </alternativeName>
    <alternativeName>
        <fullName evidence="12">Glucose phosphomutase</fullName>
    </alternativeName>
</protein>
<dbReference type="PANTHER" id="PTHR45745">
    <property type="entry name" value="PHOSPHOMANNOMUTASE 45A"/>
    <property type="match status" value="1"/>
</dbReference>
<evidence type="ECO:0000259" key="15">
    <source>
        <dbReference type="Pfam" id="PF00408"/>
    </source>
</evidence>
<evidence type="ECO:0000256" key="5">
    <source>
        <dbReference type="ARBA" id="ARBA00010231"/>
    </source>
</evidence>
<evidence type="ECO:0000256" key="2">
    <source>
        <dbReference type="ARBA" id="ARBA00001946"/>
    </source>
</evidence>
<comment type="similarity">
    <text evidence="5 14">Belongs to the phosphohexose mutase family.</text>
</comment>
<dbReference type="InterPro" id="IPR005846">
    <property type="entry name" value="A-D-PHexomutase_a/b/a-III"/>
</dbReference>
<keyword evidence="10" id="KW-0413">Isomerase</keyword>
<dbReference type="InterPro" id="IPR005841">
    <property type="entry name" value="Alpha-D-phosphohexomutase_SF"/>
</dbReference>
<comment type="cofactor">
    <cofactor evidence="2">
        <name>Mg(2+)</name>
        <dbReference type="ChEBI" id="CHEBI:18420"/>
    </cofactor>
</comment>
<proteinExistence type="inferred from homology"/>